<dbReference type="AlphaFoldDB" id="A0A8J2NWT9"/>
<evidence type="ECO:0000313" key="2">
    <source>
        <dbReference type="EMBL" id="CAG7717424.1"/>
    </source>
</evidence>
<dbReference type="InterPro" id="IPR008753">
    <property type="entry name" value="Peptidase_M13_N"/>
</dbReference>
<name>A0A8J2NWT9_9HEXA</name>
<evidence type="ECO:0000313" key="3">
    <source>
        <dbReference type="Proteomes" id="UP000708208"/>
    </source>
</evidence>
<feature type="domain" description="Peptidase M13 N-terminal" evidence="1">
    <location>
        <begin position="6"/>
        <end position="62"/>
    </location>
</feature>
<feature type="non-terminal residue" evidence="2">
    <location>
        <position position="63"/>
    </location>
</feature>
<protein>
    <recommendedName>
        <fullName evidence="1">Peptidase M13 N-terminal domain-containing protein</fullName>
    </recommendedName>
</protein>
<feature type="non-terminal residue" evidence="2">
    <location>
        <position position="1"/>
    </location>
</feature>
<evidence type="ECO:0000259" key="1">
    <source>
        <dbReference type="Pfam" id="PF05649"/>
    </source>
</evidence>
<dbReference type="GO" id="GO:0006508">
    <property type="term" value="P:proteolysis"/>
    <property type="evidence" value="ECO:0007669"/>
    <property type="project" value="InterPro"/>
</dbReference>
<comment type="caution">
    <text evidence="2">The sequence shown here is derived from an EMBL/GenBank/DDBJ whole genome shotgun (WGS) entry which is preliminary data.</text>
</comment>
<dbReference type="Pfam" id="PF05649">
    <property type="entry name" value="Peptidase_M13_N"/>
    <property type="match status" value="1"/>
</dbReference>
<organism evidence="2 3">
    <name type="scientific">Allacma fusca</name>
    <dbReference type="NCBI Taxonomy" id="39272"/>
    <lineage>
        <taxon>Eukaryota</taxon>
        <taxon>Metazoa</taxon>
        <taxon>Ecdysozoa</taxon>
        <taxon>Arthropoda</taxon>
        <taxon>Hexapoda</taxon>
        <taxon>Collembola</taxon>
        <taxon>Symphypleona</taxon>
        <taxon>Sminthuridae</taxon>
        <taxon>Allacma</taxon>
    </lineage>
</organism>
<accession>A0A8J2NWT9</accession>
<proteinExistence type="predicted"/>
<dbReference type="EMBL" id="CAJVCH010045732">
    <property type="protein sequence ID" value="CAG7717424.1"/>
    <property type="molecule type" value="Genomic_DNA"/>
</dbReference>
<keyword evidence="3" id="KW-1185">Reference proteome</keyword>
<gene>
    <name evidence="2" type="ORF">AFUS01_LOCUS6883</name>
</gene>
<sequence>DPQIIADVDAVVAFESKLAEASSRDTDRTDVDRIYNLMKLDAFEIGTPNPKISFKALLDEIFS</sequence>
<reference evidence="2" key="1">
    <citation type="submission" date="2021-06" db="EMBL/GenBank/DDBJ databases">
        <authorList>
            <person name="Hodson N. C."/>
            <person name="Mongue J. A."/>
            <person name="Jaron S. K."/>
        </authorList>
    </citation>
    <scope>NUCLEOTIDE SEQUENCE</scope>
</reference>
<dbReference type="Proteomes" id="UP000708208">
    <property type="component" value="Unassembled WGS sequence"/>
</dbReference>